<organism evidence="9 10">
    <name type="scientific">Streptomyces evansiae</name>
    <dbReference type="NCBI Taxonomy" id="3075535"/>
    <lineage>
        <taxon>Bacteria</taxon>
        <taxon>Bacillati</taxon>
        <taxon>Actinomycetota</taxon>
        <taxon>Actinomycetes</taxon>
        <taxon>Kitasatosporales</taxon>
        <taxon>Streptomycetaceae</taxon>
        <taxon>Streptomyces</taxon>
    </lineage>
</organism>
<dbReference type="Pfam" id="PF00720">
    <property type="entry name" value="SSI"/>
    <property type="match status" value="1"/>
</dbReference>
<dbReference type="AlphaFoldDB" id="A0ABD5EG11"/>
<dbReference type="EMBL" id="JAVRER010000090">
    <property type="protein sequence ID" value="MDT0419593.1"/>
    <property type="molecule type" value="Genomic_DNA"/>
</dbReference>
<evidence type="ECO:0000256" key="2">
    <source>
        <dbReference type="ARBA" id="ARBA00010472"/>
    </source>
</evidence>
<dbReference type="Gene3D" id="3.30.350.10">
    <property type="entry name" value="Subtilisin inhibitor-like"/>
    <property type="match status" value="1"/>
</dbReference>
<evidence type="ECO:0000256" key="3">
    <source>
        <dbReference type="ARBA" id="ARBA00022525"/>
    </source>
</evidence>
<evidence type="ECO:0000256" key="1">
    <source>
        <dbReference type="ARBA" id="ARBA00004613"/>
    </source>
</evidence>
<keyword evidence="4" id="KW-0646">Protease inhibitor</keyword>
<evidence type="ECO:0000313" key="10">
    <source>
        <dbReference type="Proteomes" id="UP001183607"/>
    </source>
</evidence>
<dbReference type="InterPro" id="IPR036819">
    <property type="entry name" value="Subtilisin_inhibitor-like_sf"/>
</dbReference>
<dbReference type="InterPro" id="IPR023549">
    <property type="entry name" value="Subtilisin_inhibitor"/>
</dbReference>
<proteinExistence type="inferred from homology"/>
<evidence type="ECO:0000256" key="5">
    <source>
        <dbReference type="ARBA" id="ARBA00022900"/>
    </source>
</evidence>
<feature type="domain" description="Subtilisin inhibitor" evidence="8">
    <location>
        <begin position="55"/>
        <end position="124"/>
    </location>
</feature>
<dbReference type="SUPFAM" id="SSF55399">
    <property type="entry name" value="Subtilisin inhibitor"/>
    <property type="match status" value="1"/>
</dbReference>
<evidence type="ECO:0000256" key="4">
    <source>
        <dbReference type="ARBA" id="ARBA00022690"/>
    </source>
</evidence>
<evidence type="ECO:0000256" key="6">
    <source>
        <dbReference type="ARBA" id="ARBA00023157"/>
    </source>
</evidence>
<evidence type="ECO:0000259" key="8">
    <source>
        <dbReference type="Pfam" id="PF00720"/>
    </source>
</evidence>
<feature type="chain" id="PRO_5044814889" evidence="7">
    <location>
        <begin position="27"/>
        <end position="152"/>
    </location>
</feature>
<keyword evidence="3" id="KW-0964">Secreted</keyword>
<keyword evidence="6" id="KW-1015">Disulfide bond</keyword>
<dbReference type="InterPro" id="IPR020054">
    <property type="entry name" value="Prot_inh_SSI_I16_CS"/>
</dbReference>
<name>A0ABD5EG11_9ACTN</name>
<keyword evidence="5" id="KW-0722">Serine protease inhibitor</keyword>
<dbReference type="RefSeq" id="WP_093854169.1">
    <property type="nucleotide sequence ID" value="NZ_JAVRER010000090.1"/>
</dbReference>
<gene>
    <name evidence="9" type="ORF">RM574_29385</name>
</gene>
<sequence length="152" mass="15630">MSVFRPRAPRTALLLAGCLLGLGAGAGPAAAVSVPGPVGGDRLLVEVKEDGGSVTRYELRCHPAGGDHPDAEAACARLDEVTVWGRDTFAPVAPDAICTMQYGGPRTAHVSGEWAGRPVDTTFTRANGCEIARWDRLVPLLPAQDGAGTGAA</sequence>
<comment type="similarity">
    <text evidence="2">Belongs to the protease inhibitor I16 (SSI) family.</text>
</comment>
<reference evidence="10" key="1">
    <citation type="submission" date="2023-07" db="EMBL/GenBank/DDBJ databases">
        <title>30 novel species of actinomycetes from the DSMZ collection.</title>
        <authorList>
            <person name="Nouioui I."/>
        </authorList>
    </citation>
    <scope>NUCLEOTIDE SEQUENCE [LARGE SCALE GENOMIC DNA]</scope>
    <source>
        <strain evidence="10">DSM 41982</strain>
    </source>
</reference>
<dbReference type="GO" id="GO:0005576">
    <property type="term" value="C:extracellular region"/>
    <property type="evidence" value="ECO:0007669"/>
    <property type="project" value="UniProtKB-SubCell"/>
</dbReference>
<evidence type="ECO:0000256" key="7">
    <source>
        <dbReference type="SAM" id="SignalP"/>
    </source>
</evidence>
<accession>A0ABD5EG11</accession>
<dbReference type="PROSITE" id="PS00999">
    <property type="entry name" value="SSI"/>
    <property type="match status" value="1"/>
</dbReference>
<dbReference type="GO" id="GO:0004867">
    <property type="term" value="F:serine-type endopeptidase inhibitor activity"/>
    <property type="evidence" value="ECO:0007669"/>
    <property type="project" value="UniProtKB-KW"/>
</dbReference>
<dbReference type="Proteomes" id="UP001183607">
    <property type="component" value="Unassembled WGS sequence"/>
</dbReference>
<feature type="signal peptide" evidence="7">
    <location>
        <begin position="1"/>
        <end position="26"/>
    </location>
</feature>
<evidence type="ECO:0000313" key="9">
    <source>
        <dbReference type="EMBL" id="MDT0419593.1"/>
    </source>
</evidence>
<keyword evidence="7" id="KW-0732">Signal</keyword>
<comment type="caution">
    <text evidence="9">The sequence shown here is derived from an EMBL/GenBank/DDBJ whole genome shotgun (WGS) entry which is preliminary data.</text>
</comment>
<protein>
    <submittedName>
        <fullName evidence="9">SSI family serine proteinase inhibitor</fullName>
    </submittedName>
</protein>
<comment type="subcellular location">
    <subcellularLocation>
        <location evidence="1">Secreted</location>
    </subcellularLocation>
</comment>